<protein>
    <recommendedName>
        <fullName evidence="4">Alstrom syndrome protein 1</fullName>
    </recommendedName>
</protein>
<proteinExistence type="predicted"/>
<dbReference type="PhylomeDB" id="A0A091W807"/>
<dbReference type="PANTHER" id="PTHR21553:SF22">
    <property type="entry name" value="CENTROSOME-ASSOCIATED PROTEIN ALMS1"/>
    <property type="match status" value="1"/>
</dbReference>
<dbReference type="Proteomes" id="UP000053605">
    <property type="component" value="Unassembled WGS sequence"/>
</dbReference>
<feature type="region of interest" description="Disordered" evidence="1">
    <location>
        <begin position="238"/>
        <end position="264"/>
    </location>
</feature>
<accession>A0A091W807</accession>
<dbReference type="GO" id="GO:0046599">
    <property type="term" value="P:regulation of centriole replication"/>
    <property type="evidence" value="ECO:0007669"/>
    <property type="project" value="TreeGrafter"/>
</dbReference>
<reference evidence="2 3" key="1">
    <citation type="submission" date="2014-04" db="EMBL/GenBank/DDBJ databases">
        <title>Genome evolution of avian class.</title>
        <authorList>
            <person name="Zhang G."/>
            <person name="Li C."/>
        </authorList>
    </citation>
    <scope>NUCLEOTIDE SEQUENCE [LARGE SCALE GENOMIC DNA]</scope>
    <source>
        <strain evidence="2">BGI_N306</strain>
    </source>
</reference>
<dbReference type="AlphaFoldDB" id="A0A091W807"/>
<evidence type="ECO:0000313" key="3">
    <source>
        <dbReference type="Proteomes" id="UP000053605"/>
    </source>
</evidence>
<dbReference type="GO" id="GO:0005829">
    <property type="term" value="C:cytosol"/>
    <property type="evidence" value="ECO:0007669"/>
    <property type="project" value="TreeGrafter"/>
</dbReference>
<feature type="compositionally biased region" description="Basic and acidic residues" evidence="1">
    <location>
        <begin position="252"/>
        <end position="264"/>
    </location>
</feature>
<feature type="non-terminal residue" evidence="2">
    <location>
        <position position="264"/>
    </location>
</feature>
<dbReference type="GO" id="GO:0005813">
    <property type="term" value="C:centrosome"/>
    <property type="evidence" value="ECO:0007669"/>
    <property type="project" value="TreeGrafter"/>
</dbReference>
<gene>
    <name evidence="2" type="ORF">N306_12721</name>
</gene>
<evidence type="ECO:0000313" key="2">
    <source>
        <dbReference type="EMBL" id="KFR10933.1"/>
    </source>
</evidence>
<evidence type="ECO:0008006" key="4">
    <source>
        <dbReference type="Google" id="ProtNLM"/>
    </source>
</evidence>
<dbReference type="GO" id="GO:0005814">
    <property type="term" value="C:centriole"/>
    <property type="evidence" value="ECO:0007669"/>
    <property type="project" value="TreeGrafter"/>
</dbReference>
<evidence type="ECO:0000256" key="1">
    <source>
        <dbReference type="SAM" id="MobiDB-lite"/>
    </source>
</evidence>
<dbReference type="GO" id="GO:0008017">
    <property type="term" value="F:microtubule binding"/>
    <property type="evidence" value="ECO:0007669"/>
    <property type="project" value="TreeGrafter"/>
</dbReference>
<name>A0A091W807_OPIHO</name>
<sequence>MRATQILKSTDEEERKARAWVKLKLASRSQESVSELSEDEQRRIEEIKAELLLSAKKSAQAKDPWPSVLEAASECSRSQEQDVEHFKASSDKRFQTDKQTEAIRTKELVESSLRQAMPFHRADPTDCCLLQEMQFQTSRAVQTPVCNQYQTVAISHSDAVELHPPLQKEWDACTVRSAAASDMQTEVLLAAHKKGSVEECSEDMAKQITSVTFSSRKRLQSPLASVALSSSLTRDGLDGIMPLEADSASTEEQSHGRAHWERTK</sequence>
<organism evidence="2 3">
    <name type="scientific">Opisthocomus hoazin</name>
    <name type="common">Hoatzin</name>
    <name type="synonym">Phasianus hoazin</name>
    <dbReference type="NCBI Taxonomy" id="30419"/>
    <lineage>
        <taxon>Eukaryota</taxon>
        <taxon>Metazoa</taxon>
        <taxon>Chordata</taxon>
        <taxon>Craniata</taxon>
        <taxon>Vertebrata</taxon>
        <taxon>Euteleostomi</taxon>
        <taxon>Archelosauria</taxon>
        <taxon>Archosauria</taxon>
        <taxon>Dinosauria</taxon>
        <taxon>Saurischia</taxon>
        <taxon>Theropoda</taxon>
        <taxon>Coelurosauria</taxon>
        <taxon>Aves</taxon>
        <taxon>Neognathae</taxon>
        <taxon>Neoaves</taxon>
        <taxon>Opisthocomiformes</taxon>
        <taxon>Opisthocomidae</taxon>
        <taxon>Opisthocomus</taxon>
    </lineage>
</organism>
<dbReference type="EMBL" id="KK734789">
    <property type="protein sequence ID" value="KFR10933.1"/>
    <property type="molecule type" value="Genomic_DNA"/>
</dbReference>
<dbReference type="STRING" id="30419.A0A091W807"/>
<dbReference type="PANTHER" id="PTHR21553">
    <property type="entry name" value="ALMS1-RELATED"/>
    <property type="match status" value="1"/>
</dbReference>
<keyword evidence="3" id="KW-1185">Reference proteome</keyword>